<accession>A0A1X4XUZ5</accession>
<organism evidence="5 6">
    <name type="scientific">Desulfurella amilsii</name>
    <dbReference type="NCBI Taxonomy" id="1562698"/>
    <lineage>
        <taxon>Bacteria</taxon>
        <taxon>Pseudomonadati</taxon>
        <taxon>Campylobacterota</taxon>
        <taxon>Desulfurellia</taxon>
        <taxon>Desulfurellales</taxon>
        <taxon>Desulfurellaceae</taxon>
        <taxon>Desulfurella</taxon>
    </lineage>
</organism>
<comment type="caution">
    <text evidence="5">The sequence shown here is derived from an EMBL/GenBank/DDBJ whole genome shotgun (WGS) entry which is preliminary data.</text>
</comment>
<dbReference type="SUPFAM" id="SSF55785">
    <property type="entry name" value="PYP-like sensor domain (PAS domain)"/>
    <property type="match status" value="1"/>
</dbReference>
<dbReference type="PROSITE" id="PS50887">
    <property type="entry name" value="GGDEF"/>
    <property type="match status" value="1"/>
</dbReference>
<dbReference type="CDD" id="cd00130">
    <property type="entry name" value="PAS"/>
    <property type="match status" value="1"/>
</dbReference>
<evidence type="ECO:0000313" key="6">
    <source>
        <dbReference type="Proteomes" id="UP000194141"/>
    </source>
</evidence>
<dbReference type="InterPro" id="IPR000014">
    <property type="entry name" value="PAS"/>
</dbReference>
<dbReference type="PANTHER" id="PTHR44757:SF2">
    <property type="entry name" value="BIOFILM ARCHITECTURE MAINTENANCE PROTEIN MBAA"/>
    <property type="match status" value="1"/>
</dbReference>
<dbReference type="InterPro" id="IPR001633">
    <property type="entry name" value="EAL_dom"/>
</dbReference>
<sequence length="852" mass="100068">MNKTKNNLYEIVYKSYEILIKDFQNINFDLLLDLAFNYLDVELVWVGILSDGNLKVSNAKGEAIGYINDKSLRSYQQSLLKSYLDSFFVSNDILRDERLFYLKDNAKIYNFNSVFFFSFKINNSDYGFIVFYSKNKDYFDKRTVEILSNFALAVKTVLLLQEKEKKHSLLTDIVENSYQGIVIANNQNKIIYTNKAFAKITGYSFEEAKNKNPSILKSNYHSIEYYKDMWYKIVHEGHFEGKIYNKKKNGEVYEEIIFIKTIKDKEGKILYYFSFFTDLTELKKAQDQANYYTYHDPVTKLINQTGFFEQAQGIIENNESFALVYLDLDDFSIINVNFGIEKANSILRAFGDFLRKEIARPKDIVGRLGSDEFVILKRSVIDQTIIKFTQNAAEKIRQKVFLVDNQEVFLKVSAGIVLYPKDSDDINTLVNYAQASCKKAKQLGKNQCVFFNNSIYEEFINSFALTNEILHGIEFEEFELYFQPIYNTHSRTITNAEALIRWNHPKRGLLSPFSFIPFAEQSYIIEKLDFYVLEKAFQAIKSFKQENLNIILSVNLTGRTFLMDNFVDQFRKLLSAYAIDTSFIKIELTESIALNDENKARNHMDALNSLGINFSMDDFGTGYSSILSLKKFPFSNIKLDQNFVMDSQNNKDSEIINSNLLNMLNELNFETTAEGVENEFLFFLFNYLPCDLLQGYFISKPVDYKRFVSFVKNFTPDIAFMEFKKDNTRMHNLQMVKVKFYIYKYYKKLREFIQNKPTDQQMNNLSNIIELDYKHCDFGKWYYSVYPIYNQIETFKSIEVLHIDLHKTTEKLLLEKDKEKIQALILDLKYKIMLLNAQFENFYLETVKILKI</sequence>
<feature type="domain" description="EAL" evidence="3">
    <location>
        <begin position="462"/>
        <end position="715"/>
    </location>
</feature>
<evidence type="ECO:0000313" key="5">
    <source>
        <dbReference type="EMBL" id="OSS41359.1"/>
    </source>
</evidence>
<evidence type="ECO:0000259" key="4">
    <source>
        <dbReference type="PROSITE" id="PS50887"/>
    </source>
</evidence>
<dbReference type="InterPro" id="IPR000700">
    <property type="entry name" value="PAS-assoc_C"/>
</dbReference>
<evidence type="ECO:0000259" key="1">
    <source>
        <dbReference type="PROSITE" id="PS50112"/>
    </source>
</evidence>
<dbReference type="Proteomes" id="UP000194141">
    <property type="component" value="Unassembled WGS sequence"/>
</dbReference>
<dbReference type="Pfam" id="PF00563">
    <property type="entry name" value="EAL"/>
    <property type="match status" value="1"/>
</dbReference>
<dbReference type="SMART" id="SM00091">
    <property type="entry name" value="PAS"/>
    <property type="match status" value="1"/>
</dbReference>
<dbReference type="InterPro" id="IPR052155">
    <property type="entry name" value="Biofilm_reg_signaling"/>
</dbReference>
<keyword evidence="6" id="KW-1185">Reference proteome</keyword>
<proteinExistence type="predicted"/>
<dbReference type="STRING" id="1562698.DESAMIL20_912"/>
<dbReference type="InterPro" id="IPR029787">
    <property type="entry name" value="Nucleotide_cyclase"/>
</dbReference>
<dbReference type="Pfam" id="PF13682">
    <property type="entry name" value="CZB"/>
    <property type="match status" value="1"/>
</dbReference>
<feature type="domain" description="PAS" evidence="1">
    <location>
        <begin position="166"/>
        <end position="212"/>
    </location>
</feature>
<dbReference type="PROSITE" id="PS50112">
    <property type="entry name" value="PAS"/>
    <property type="match status" value="1"/>
</dbReference>
<dbReference type="NCBIfam" id="TIGR00229">
    <property type="entry name" value="sensory_box"/>
    <property type="match status" value="1"/>
</dbReference>
<dbReference type="InterPro" id="IPR035919">
    <property type="entry name" value="EAL_sf"/>
</dbReference>
<protein>
    <submittedName>
        <fullName evidence="5">Diguanylate cyclase/phosphodiesterase (GGDEF / EAL domains) with PAS/PAC sensor(S)</fullName>
    </submittedName>
</protein>
<dbReference type="SUPFAM" id="SSF141868">
    <property type="entry name" value="EAL domain-like"/>
    <property type="match status" value="1"/>
</dbReference>
<evidence type="ECO:0000259" key="3">
    <source>
        <dbReference type="PROSITE" id="PS50883"/>
    </source>
</evidence>
<dbReference type="Gene3D" id="3.20.20.450">
    <property type="entry name" value="EAL domain"/>
    <property type="match status" value="1"/>
</dbReference>
<name>A0A1X4XUZ5_9BACT</name>
<dbReference type="InterPro" id="IPR043128">
    <property type="entry name" value="Rev_trsase/Diguanyl_cyclase"/>
</dbReference>
<dbReference type="InterPro" id="IPR025991">
    <property type="entry name" value="Chemoreceptor_zinc-bind_dom"/>
</dbReference>
<dbReference type="AlphaFoldDB" id="A0A1X4XUZ5"/>
<dbReference type="Pfam" id="PF00990">
    <property type="entry name" value="GGDEF"/>
    <property type="match status" value="1"/>
</dbReference>
<dbReference type="Gene3D" id="3.30.450.20">
    <property type="entry name" value="PAS domain"/>
    <property type="match status" value="1"/>
</dbReference>
<gene>
    <name evidence="5" type="ORF">DESAMIL20_912</name>
</gene>
<dbReference type="Gene3D" id="3.30.70.270">
    <property type="match status" value="1"/>
</dbReference>
<dbReference type="InterPro" id="IPR000160">
    <property type="entry name" value="GGDEF_dom"/>
</dbReference>
<dbReference type="CDD" id="cd01949">
    <property type="entry name" value="GGDEF"/>
    <property type="match status" value="1"/>
</dbReference>
<dbReference type="OrthoDB" id="7673416at2"/>
<dbReference type="SMART" id="SM00267">
    <property type="entry name" value="GGDEF"/>
    <property type="match status" value="1"/>
</dbReference>
<dbReference type="PROSITE" id="PS50883">
    <property type="entry name" value="EAL"/>
    <property type="match status" value="1"/>
</dbReference>
<evidence type="ECO:0000259" key="2">
    <source>
        <dbReference type="PROSITE" id="PS50113"/>
    </source>
</evidence>
<dbReference type="InterPro" id="IPR035965">
    <property type="entry name" value="PAS-like_dom_sf"/>
</dbReference>
<reference evidence="5 6" key="1">
    <citation type="journal article" date="2017" name="Front. Microbiol.">
        <title>Genome Sequence of Desulfurella amilsii Strain TR1 and Comparative Genomics of Desulfurellaceae Family.</title>
        <authorList>
            <person name="Florentino A.P."/>
            <person name="Stams A.J."/>
            <person name="Sanchez-Andrea I."/>
        </authorList>
    </citation>
    <scope>NUCLEOTIDE SEQUENCE [LARGE SCALE GENOMIC DNA]</scope>
    <source>
        <strain evidence="5 6">TR1</strain>
    </source>
</reference>
<dbReference type="Gene3D" id="1.20.120.30">
    <property type="entry name" value="Aspartate receptor, ligand-binding domain"/>
    <property type="match status" value="1"/>
</dbReference>
<dbReference type="SUPFAM" id="SSF55073">
    <property type="entry name" value="Nucleotide cyclase"/>
    <property type="match status" value="1"/>
</dbReference>
<dbReference type="EMBL" id="MDSU01000018">
    <property type="protein sequence ID" value="OSS41359.1"/>
    <property type="molecule type" value="Genomic_DNA"/>
</dbReference>
<dbReference type="CDD" id="cd01948">
    <property type="entry name" value="EAL"/>
    <property type="match status" value="1"/>
</dbReference>
<dbReference type="PROSITE" id="PS50113">
    <property type="entry name" value="PAC"/>
    <property type="match status" value="1"/>
</dbReference>
<dbReference type="Pfam" id="PF13426">
    <property type="entry name" value="PAS_9"/>
    <property type="match status" value="1"/>
</dbReference>
<dbReference type="PANTHER" id="PTHR44757">
    <property type="entry name" value="DIGUANYLATE CYCLASE DGCP"/>
    <property type="match status" value="1"/>
</dbReference>
<dbReference type="RefSeq" id="WP_086033619.1">
    <property type="nucleotide sequence ID" value="NZ_MDSU01000018.1"/>
</dbReference>
<dbReference type="SMART" id="SM00052">
    <property type="entry name" value="EAL"/>
    <property type="match status" value="1"/>
</dbReference>
<feature type="domain" description="PAC" evidence="2">
    <location>
        <begin position="237"/>
        <end position="291"/>
    </location>
</feature>
<feature type="domain" description="GGDEF" evidence="4">
    <location>
        <begin position="319"/>
        <end position="453"/>
    </location>
</feature>
<dbReference type="NCBIfam" id="TIGR00254">
    <property type="entry name" value="GGDEF"/>
    <property type="match status" value="1"/>
</dbReference>